<evidence type="ECO:0000313" key="2">
    <source>
        <dbReference type="Proteomes" id="UP001632037"/>
    </source>
</evidence>
<proteinExistence type="predicted"/>
<organism evidence="1 2">
    <name type="scientific">Phytophthora oleae</name>
    <dbReference type="NCBI Taxonomy" id="2107226"/>
    <lineage>
        <taxon>Eukaryota</taxon>
        <taxon>Sar</taxon>
        <taxon>Stramenopiles</taxon>
        <taxon>Oomycota</taxon>
        <taxon>Peronosporomycetes</taxon>
        <taxon>Peronosporales</taxon>
        <taxon>Peronosporaceae</taxon>
        <taxon>Phytophthora</taxon>
    </lineage>
</organism>
<gene>
    <name evidence="1" type="ORF">V7S43_015132</name>
</gene>
<evidence type="ECO:0000313" key="1">
    <source>
        <dbReference type="EMBL" id="KAL3659830.1"/>
    </source>
</evidence>
<dbReference type="Proteomes" id="UP001632037">
    <property type="component" value="Unassembled WGS sequence"/>
</dbReference>
<dbReference type="AlphaFoldDB" id="A0ABD3F355"/>
<accession>A0ABD3F355</accession>
<reference evidence="1 2" key="1">
    <citation type="submission" date="2024-09" db="EMBL/GenBank/DDBJ databases">
        <title>Genome sequencing and assembly of Phytophthora oleae, isolate VK10A, causative agent of rot of olive drupes.</title>
        <authorList>
            <person name="Conti Taguali S."/>
            <person name="Riolo M."/>
            <person name="La Spada F."/>
            <person name="Cacciola S.O."/>
            <person name="Dionisio G."/>
        </authorList>
    </citation>
    <scope>NUCLEOTIDE SEQUENCE [LARGE SCALE GENOMIC DNA]</scope>
    <source>
        <strain evidence="1 2">VK10A</strain>
    </source>
</reference>
<protein>
    <submittedName>
        <fullName evidence="1">Uncharacterized protein</fullName>
    </submittedName>
</protein>
<dbReference type="EMBL" id="JBIMZQ010000044">
    <property type="protein sequence ID" value="KAL3659830.1"/>
    <property type="molecule type" value="Genomic_DNA"/>
</dbReference>
<keyword evidence="2" id="KW-1185">Reference proteome</keyword>
<sequence>MSREVYFQLVDATTRLPVWSTFVDAVDLPEDASVVRFRRTVWNQVKPILPPHMIAANLRVYTNITVYDDKDGQPMEEDSTIGALGASKKDALIVVVPQRESGVPAVHLFHDGVNPQAPHLARVELLSRVHGSMQHRFILFLSLAASGKTSLLSLFACRYPDLNCIPVSFLRLEVSAVDLLRSCGIDVYGRTTSLSPHQNHVVMIDDAQARYAEKDFWTTLIKVAPSWLPANVRLSSVRRMHSKVEVKVQLSSNRLRSSAEAISC</sequence>
<comment type="caution">
    <text evidence="1">The sequence shown here is derived from an EMBL/GenBank/DDBJ whole genome shotgun (WGS) entry which is preliminary data.</text>
</comment>
<name>A0ABD3F355_9STRA</name>